<dbReference type="SMART" id="SM00347">
    <property type="entry name" value="HTH_MARR"/>
    <property type="match status" value="1"/>
</dbReference>
<dbReference type="InterPro" id="IPR000835">
    <property type="entry name" value="HTH_MarR-typ"/>
</dbReference>
<evidence type="ECO:0000313" key="6">
    <source>
        <dbReference type="Proteomes" id="UP000319852"/>
    </source>
</evidence>
<evidence type="ECO:0000256" key="3">
    <source>
        <dbReference type="ARBA" id="ARBA00023163"/>
    </source>
</evidence>
<dbReference type="EMBL" id="CP036263">
    <property type="protein sequence ID" value="QDT01469.1"/>
    <property type="molecule type" value="Genomic_DNA"/>
</dbReference>
<dbReference type="AlphaFoldDB" id="A0A517N2W0"/>
<gene>
    <name evidence="5" type="primary">hosA</name>
    <name evidence="5" type="ORF">HG15A2_48110</name>
</gene>
<dbReference type="InterPro" id="IPR036390">
    <property type="entry name" value="WH_DNA-bd_sf"/>
</dbReference>
<proteinExistence type="predicted"/>
<reference evidence="5 6" key="1">
    <citation type="submission" date="2019-02" db="EMBL/GenBank/DDBJ databases">
        <title>Deep-cultivation of Planctomycetes and their phenomic and genomic characterization uncovers novel biology.</title>
        <authorList>
            <person name="Wiegand S."/>
            <person name="Jogler M."/>
            <person name="Boedeker C."/>
            <person name="Pinto D."/>
            <person name="Vollmers J."/>
            <person name="Rivas-Marin E."/>
            <person name="Kohn T."/>
            <person name="Peeters S.H."/>
            <person name="Heuer A."/>
            <person name="Rast P."/>
            <person name="Oberbeckmann S."/>
            <person name="Bunk B."/>
            <person name="Jeske O."/>
            <person name="Meyerdierks A."/>
            <person name="Storesund J.E."/>
            <person name="Kallscheuer N."/>
            <person name="Luecker S."/>
            <person name="Lage O.M."/>
            <person name="Pohl T."/>
            <person name="Merkel B.J."/>
            <person name="Hornburger P."/>
            <person name="Mueller R.-W."/>
            <person name="Bruemmer F."/>
            <person name="Labrenz M."/>
            <person name="Spormann A.M."/>
            <person name="Op den Camp H."/>
            <person name="Overmann J."/>
            <person name="Amann R."/>
            <person name="Jetten M.S.M."/>
            <person name="Mascher T."/>
            <person name="Medema M.H."/>
            <person name="Devos D.P."/>
            <person name="Kaster A.-K."/>
            <person name="Ovreas L."/>
            <person name="Rohde M."/>
            <person name="Galperin M.Y."/>
            <person name="Jogler C."/>
        </authorList>
    </citation>
    <scope>NUCLEOTIDE SEQUENCE [LARGE SCALE GENOMIC DNA]</scope>
    <source>
        <strain evidence="5 6">HG15A2</strain>
    </source>
</reference>
<dbReference type="PROSITE" id="PS50995">
    <property type="entry name" value="HTH_MARR_2"/>
    <property type="match status" value="1"/>
</dbReference>
<accession>A0A517N2W0</accession>
<dbReference type="KEGG" id="amob:HG15A2_48110"/>
<evidence type="ECO:0000313" key="5">
    <source>
        <dbReference type="EMBL" id="QDT01469.1"/>
    </source>
</evidence>
<dbReference type="Pfam" id="PF01047">
    <property type="entry name" value="MarR"/>
    <property type="match status" value="1"/>
</dbReference>
<keyword evidence="3" id="KW-0804">Transcription</keyword>
<keyword evidence="1" id="KW-0805">Transcription regulation</keyword>
<organism evidence="5 6">
    <name type="scientific">Adhaeretor mobilis</name>
    <dbReference type="NCBI Taxonomy" id="1930276"/>
    <lineage>
        <taxon>Bacteria</taxon>
        <taxon>Pseudomonadati</taxon>
        <taxon>Planctomycetota</taxon>
        <taxon>Planctomycetia</taxon>
        <taxon>Pirellulales</taxon>
        <taxon>Lacipirellulaceae</taxon>
        <taxon>Adhaeretor</taxon>
    </lineage>
</organism>
<protein>
    <submittedName>
        <fullName evidence="5">Transcriptional regulator HosA</fullName>
    </submittedName>
</protein>
<dbReference type="RefSeq" id="WP_145063657.1">
    <property type="nucleotide sequence ID" value="NZ_CP036263.1"/>
</dbReference>
<dbReference type="InterPro" id="IPR036388">
    <property type="entry name" value="WH-like_DNA-bd_sf"/>
</dbReference>
<evidence type="ECO:0000256" key="2">
    <source>
        <dbReference type="ARBA" id="ARBA00023125"/>
    </source>
</evidence>
<dbReference type="SUPFAM" id="SSF46785">
    <property type="entry name" value="Winged helix' DNA-binding domain"/>
    <property type="match status" value="1"/>
</dbReference>
<evidence type="ECO:0000256" key="1">
    <source>
        <dbReference type="ARBA" id="ARBA00023015"/>
    </source>
</evidence>
<dbReference type="PANTHER" id="PTHR42756">
    <property type="entry name" value="TRANSCRIPTIONAL REGULATOR, MARR"/>
    <property type="match status" value="1"/>
</dbReference>
<dbReference type="OrthoDB" id="4463574at2"/>
<dbReference type="GO" id="GO:0003700">
    <property type="term" value="F:DNA-binding transcription factor activity"/>
    <property type="evidence" value="ECO:0007669"/>
    <property type="project" value="InterPro"/>
</dbReference>
<dbReference type="Proteomes" id="UP000319852">
    <property type="component" value="Chromosome"/>
</dbReference>
<evidence type="ECO:0000259" key="4">
    <source>
        <dbReference type="PROSITE" id="PS50995"/>
    </source>
</evidence>
<dbReference type="PANTHER" id="PTHR42756:SF1">
    <property type="entry name" value="TRANSCRIPTIONAL REPRESSOR OF EMRAB OPERON"/>
    <property type="match status" value="1"/>
</dbReference>
<dbReference type="GO" id="GO:0003677">
    <property type="term" value="F:DNA binding"/>
    <property type="evidence" value="ECO:0007669"/>
    <property type="project" value="UniProtKB-KW"/>
</dbReference>
<sequence>MPVSETMAMRLRRAYMTMHRYAQQHFASFGVTADQYVLLSLLAEQDEIRQQDLAARAYSDPNTIAAMLSLLEEKKLLRRKRDKSDGRAKLVCLTALGHRLHEKLIRSVEPIHAEMERAVGADRQALFASLWQIESTLANLQLKSSVDQ</sequence>
<keyword evidence="6" id="KW-1185">Reference proteome</keyword>
<name>A0A517N2W0_9BACT</name>
<keyword evidence="2" id="KW-0238">DNA-binding</keyword>
<feature type="domain" description="HTH marR-type" evidence="4">
    <location>
        <begin position="4"/>
        <end position="139"/>
    </location>
</feature>
<dbReference type="Gene3D" id="1.10.10.10">
    <property type="entry name" value="Winged helix-like DNA-binding domain superfamily/Winged helix DNA-binding domain"/>
    <property type="match status" value="1"/>
</dbReference>